<reference evidence="1 2" key="1">
    <citation type="submission" date="2023-07" db="EMBL/GenBank/DDBJ databases">
        <title>Genomic Encyclopedia of Type Strains, Phase IV (KMG-IV): sequencing the most valuable type-strain genomes for metagenomic binning, comparative biology and taxonomic classification.</title>
        <authorList>
            <person name="Goeker M."/>
        </authorList>
    </citation>
    <scope>NUCLEOTIDE SEQUENCE [LARGE SCALE GENOMIC DNA]</scope>
    <source>
        <strain evidence="1 2">DSM 11549</strain>
    </source>
</reference>
<sequence length="109" mass="11567">MAVERAKSISVRDLSGKLNEAVAGALKESRNLADVDFKIALVPGPGIIGFILREDVLRGREFEEVGKLASTVGSRFEGTFGKAQAAMVIGDGGITVGFWPGPEVITFEM</sequence>
<dbReference type="Proteomes" id="UP001230253">
    <property type="component" value="Unassembled WGS sequence"/>
</dbReference>
<name>A0ABU0C3V4_9BRAD</name>
<protein>
    <submittedName>
        <fullName evidence="1">Uncharacterized protein</fullName>
    </submittedName>
</protein>
<accession>A0ABU0C3V4</accession>
<evidence type="ECO:0000313" key="1">
    <source>
        <dbReference type="EMBL" id="MDQ0324365.1"/>
    </source>
</evidence>
<evidence type="ECO:0000313" key="2">
    <source>
        <dbReference type="Proteomes" id="UP001230253"/>
    </source>
</evidence>
<proteinExistence type="predicted"/>
<comment type="caution">
    <text evidence="1">The sequence shown here is derived from an EMBL/GenBank/DDBJ whole genome shotgun (WGS) entry which is preliminary data.</text>
</comment>
<keyword evidence="2" id="KW-1185">Reference proteome</keyword>
<gene>
    <name evidence="1" type="ORF">J2R99_000214</name>
</gene>
<dbReference type="RefSeq" id="WP_307152670.1">
    <property type="nucleotide sequence ID" value="NZ_JAUSUK010000001.1"/>
</dbReference>
<organism evidence="1 2">
    <name type="scientific">Rhodopseudomonas julia</name>
    <dbReference type="NCBI Taxonomy" id="200617"/>
    <lineage>
        <taxon>Bacteria</taxon>
        <taxon>Pseudomonadati</taxon>
        <taxon>Pseudomonadota</taxon>
        <taxon>Alphaproteobacteria</taxon>
        <taxon>Hyphomicrobiales</taxon>
        <taxon>Nitrobacteraceae</taxon>
        <taxon>Rhodopseudomonas</taxon>
    </lineage>
</organism>
<dbReference type="EMBL" id="JAUSUK010000001">
    <property type="protein sequence ID" value="MDQ0324365.1"/>
    <property type="molecule type" value="Genomic_DNA"/>
</dbReference>